<dbReference type="SUPFAM" id="SSF52425">
    <property type="entry name" value="Cryptochrome/photolyase, N-terminal domain"/>
    <property type="match status" value="1"/>
</dbReference>
<evidence type="ECO:0000259" key="6">
    <source>
        <dbReference type="PROSITE" id="PS51645"/>
    </source>
</evidence>
<dbReference type="OrthoDB" id="9772484at2"/>
<evidence type="ECO:0000256" key="3">
    <source>
        <dbReference type="ARBA" id="ARBA00022827"/>
    </source>
</evidence>
<comment type="cofactor">
    <cofactor evidence="4">
        <name>FAD</name>
        <dbReference type="ChEBI" id="CHEBI:57692"/>
    </cofactor>
    <text evidence="4">Binds 1 FAD per subunit.</text>
</comment>
<organism evidence="7 8">
    <name type="scientific">Oceanicella actignis</name>
    <dbReference type="NCBI Taxonomy" id="1189325"/>
    <lineage>
        <taxon>Bacteria</taxon>
        <taxon>Pseudomonadati</taxon>
        <taxon>Pseudomonadota</taxon>
        <taxon>Alphaproteobacteria</taxon>
        <taxon>Rhodobacterales</taxon>
        <taxon>Paracoccaceae</taxon>
        <taxon>Oceanicella</taxon>
    </lineage>
</organism>
<evidence type="ECO:0000256" key="2">
    <source>
        <dbReference type="ARBA" id="ARBA00022630"/>
    </source>
</evidence>
<gene>
    <name evidence="7" type="ORF">SAMN05216200_105209</name>
</gene>
<dbReference type="InterPro" id="IPR036134">
    <property type="entry name" value="Crypto/Photolyase_FAD-like_sf"/>
</dbReference>
<dbReference type="InterPro" id="IPR014729">
    <property type="entry name" value="Rossmann-like_a/b/a_fold"/>
</dbReference>
<dbReference type="InterPro" id="IPR036155">
    <property type="entry name" value="Crypto/Photolyase_N_sf"/>
</dbReference>
<keyword evidence="7" id="KW-0456">Lyase</keyword>
<evidence type="ECO:0000313" key="8">
    <source>
        <dbReference type="Proteomes" id="UP000184066"/>
    </source>
</evidence>
<dbReference type="Gene3D" id="1.10.579.10">
    <property type="entry name" value="DNA Cyclobutane Dipyrimidine Photolyase, subunit A, domain 3"/>
    <property type="match status" value="1"/>
</dbReference>
<feature type="region of interest" description="Disordered" evidence="5">
    <location>
        <begin position="483"/>
        <end position="507"/>
    </location>
</feature>
<dbReference type="SUPFAM" id="SSF48173">
    <property type="entry name" value="Cryptochrome/photolyase FAD-binding domain"/>
    <property type="match status" value="1"/>
</dbReference>
<protein>
    <submittedName>
        <fullName evidence="7">Deoxyribodipyrimidine photo-lyase</fullName>
    </submittedName>
</protein>
<feature type="binding site" evidence="4">
    <location>
        <position position="214"/>
    </location>
    <ligand>
        <name>FAD</name>
        <dbReference type="ChEBI" id="CHEBI:57692"/>
    </ligand>
</feature>
<sequence length="507" mass="56302">MAGRTSLQVVWFKRDLRASDNTALARAARHGPVLPLYIVEPALWRREDASGRQFAFLAECLKDLSRALARLGQRLVIRVGEAVAVLEDIRLRHGIAGLWSHQETGHLASFARDRAVASWARAHAIPWYEFPQDGVVRRLASRDGWAERWEAAMSAPVVPAPQALAPLGAVRSDPLPAAADLGLSPDPCPARQRGGRAHGLAALDAFLATRAERYRRGMSSPLTAPDACSRLSAHLAFGTLSLREVAQAARAARERARTDGQPGRAAGLAAFDKRLHWRSHFMQKLEDAPDLEARAMHPALDDLRPRTPDRARLEAWMRGETGLPFLDACMRALIATGWINFRMRAMLTAVASYHLWLDWRATGRHLARLFTDYEPGIHWPQIQMQSGVTGINALRIYNPVKQGRDHDPQGRFIRRWAPELAAVPDAFLHEPWRWAGAGRVIGRDYPPPIVDLATAAREARARMAEARRSEGFREAKALVLARHGSRRGARPRRGGGGGDHRQMALDL</sequence>
<dbReference type="GO" id="GO:0003677">
    <property type="term" value="F:DNA binding"/>
    <property type="evidence" value="ECO:0007669"/>
    <property type="project" value="TreeGrafter"/>
</dbReference>
<evidence type="ECO:0000313" key="7">
    <source>
        <dbReference type="EMBL" id="SHN68290.1"/>
    </source>
</evidence>
<accession>A0A1M7TC37</accession>
<name>A0A1M7TC37_9RHOB</name>
<dbReference type="STRING" id="1189325.SAMN04488119_105211"/>
<dbReference type="Gene3D" id="1.25.40.80">
    <property type="match status" value="1"/>
</dbReference>
<dbReference type="InterPro" id="IPR006050">
    <property type="entry name" value="DNA_photolyase_N"/>
</dbReference>
<evidence type="ECO:0000256" key="1">
    <source>
        <dbReference type="ARBA" id="ARBA00001932"/>
    </source>
</evidence>
<proteinExistence type="predicted"/>
<dbReference type="Pfam" id="PF00875">
    <property type="entry name" value="DNA_photolyase"/>
    <property type="match status" value="1"/>
</dbReference>
<feature type="compositionally biased region" description="Basic residues" evidence="5">
    <location>
        <begin position="483"/>
        <end position="493"/>
    </location>
</feature>
<feature type="domain" description="Photolyase/cryptochrome alpha/beta" evidence="6">
    <location>
        <begin position="6"/>
        <end position="135"/>
    </location>
</feature>
<dbReference type="PROSITE" id="PS51645">
    <property type="entry name" value="PHR_CRY_ALPHA_BETA"/>
    <property type="match status" value="1"/>
</dbReference>
<dbReference type="EMBL" id="FRDL01000005">
    <property type="protein sequence ID" value="SHN68290.1"/>
    <property type="molecule type" value="Genomic_DNA"/>
</dbReference>
<keyword evidence="3 4" id="KW-0274">FAD</keyword>
<dbReference type="Proteomes" id="UP000184066">
    <property type="component" value="Unassembled WGS sequence"/>
</dbReference>
<evidence type="ECO:0000256" key="4">
    <source>
        <dbReference type="PIRSR" id="PIRSR602081-1"/>
    </source>
</evidence>
<feature type="compositionally biased region" description="Basic and acidic residues" evidence="5">
    <location>
        <begin position="498"/>
        <end position="507"/>
    </location>
</feature>
<dbReference type="Gene3D" id="3.40.50.620">
    <property type="entry name" value="HUPs"/>
    <property type="match status" value="1"/>
</dbReference>
<dbReference type="InterPro" id="IPR005101">
    <property type="entry name" value="Cryptochr/Photolyase_FAD-bd"/>
</dbReference>
<dbReference type="AlphaFoldDB" id="A0A1M7TC37"/>
<reference evidence="7 8" key="1">
    <citation type="submission" date="2016-12" db="EMBL/GenBank/DDBJ databases">
        <authorList>
            <person name="Song W.-J."/>
            <person name="Kurnit D.M."/>
        </authorList>
    </citation>
    <scope>NUCLEOTIDE SEQUENCE [LARGE SCALE GENOMIC DNA]</scope>
    <source>
        <strain evidence="7 8">CGMCC 1.10808</strain>
    </source>
</reference>
<dbReference type="RefSeq" id="WP_072747399.1">
    <property type="nucleotide sequence ID" value="NZ_FOHL01000005.1"/>
</dbReference>
<keyword evidence="2 4" id="KW-0285">Flavoprotein</keyword>
<evidence type="ECO:0000256" key="5">
    <source>
        <dbReference type="SAM" id="MobiDB-lite"/>
    </source>
</evidence>
<dbReference type="GO" id="GO:0071949">
    <property type="term" value="F:FAD binding"/>
    <property type="evidence" value="ECO:0007669"/>
    <property type="project" value="TreeGrafter"/>
</dbReference>
<comment type="cofactor">
    <cofactor evidence="1">
        <name>(6R)-5,10-methylene-5,6,7,8-tetrahydrofolate</name>
        <dbReference type="ChEBI" id="CHEBI:15636"/>
    </cofactor>
</comment>
<dbReference type="PANTHER" id="PTHR11455:SF9">
    <property type="entry name" value="CRYPTOCHROME CIRCADIAN CLOCK 5 ISOFORM X1"/>
    <property type="match status" value="1"/>
</dbReference>
<keyword evidence="8" id="KW-1185">Reference proteome</keyword>
<feature type="binding site" evidence="4">
    <location>
        <position position="271"/>
    </location>
    <ligand>
        <name>FAD</name>
        <dbReference type="ChEBI" id="CHEBI:57692"/>
    </ligand>
</feature>
<dbReference type="PANTHER" id="PTHR11455">
    <property type="entry name" value="CRYPTOCHROME"/>
    <property type="match status" value="1"/>
</dbReference>
<dbReference type="GO" id="GO:0003904">
    <property type="term" value="F:deoxyribodipyrimidine photo-lyase activity"/>
    <property type="evidence" value="ECO:0007669"/>
    <property type="project" value="TreeGrafter"/>
</dbReference>
<dbReference type="InterPro" id="IPR002081">
    <property type="entry name" value="Cryptochrome/DNA_photolyase_1"/>
</dbReference>
<dbReference type="GO" id="GO:0009416">
    <property type="term" value="P:response to light stimulus"/>
    <property type="evidence" value="ECO:0007669"/>
    <property type="project" value="TreeGrafter"/>
</dbReference>
<dbReference type="Pfam" id="PF03441">
    <property type="entry name" value="FAD_binding_7"/>
    <property type="match status" value="1"/>
</dbReference>